<keyword evidence="11" id="KW-0482">Metalloprotease</keyword>
<evidence type="ECO:0000256" key="13">
    <source>
        <dbReference type="SAM" id="Phobius"/>
    </source>
</evidence>
<feature type="transmembrane region" description="Helical" evidence="13">
    <location>
        <begin position="87"/>
        <end position="114"/>
    </location>
</feature>
<evidence type="ECO:0000256" key="4">
    <source>
        <dbReference type="ARBA" id="ARBA00022475"/>
    </source>
</evidence>
<keyword evidence="16" id="KW-1185">Reference proteome</keyword>
<feature type="transmembrane region" description="Helical" evidence="13">
    <location>
        <begin position="177"/>
        <end position="197"/>
    </location>
</feature>
<evidence type="ECO:0000313" key="15">
    <source>
        <dbReference type="EMBL" id="REK77421.1"/>
    </source>
</evidence>
<dbReference type="OrthoDB" id="9800627at2"/>
<comment type="caution">
    <text evidence="15">The sequence shown here is derived from an EMBL/GenBank/DDBJ whole genome shotgun (WGS) entry which is preliminary data.</text>
</comment>
<feature type="transmembrane region" description="Helical" evidence="13">
    <location>
        <begin position="12"/>
        <end position="33"/>
    </location>
</feature>
<protein>
    <submittedName>
        <fullName evidence="15">Site-2 protease family protein</fullName>
    </submittedName>
</protein>
<dbReference type="InterPro" id="IPR044537">
    <property type="entry name" value="Rip2-like"/>
</dbReference>
<keyword evidence="5 15" id="KW-0645">Protease</keyword>
<accession>A0A371PMM9</accession>
<keyword evidence="6 13" id="KW-0812">Transmembrane</keyword>
<dbReference type="EMBL" id="QUBQ01000001">
    <property type="protein sequence ID" value="REK77421.1"/>
    <property type="molecule type" value="Genomic_DNA"/>
</dbReference>
<dbReference type="GO" id="GO:0008237">
    <property type="term" value="F:metallopeptidase activity"/>
    <property type="evidence" value="ECO:0007669"/>
    <property type="project" value="UniProtKB-KW"/>
</dbReference>
<feature type="transmembrane region" description="Helical" evidence="13">
    <location>
        <begin position="53"/>
        <end position="75"/>
    </location>
</feature>
<comment type="similarity">
    <text evidence="3">Belongs to the peptidase M50B family.</text>
</comment>
<keyword evidence="9" id="KW-0862">Zinc</keyword>
<evidence type="ECO:0000256" key="12">
    <source>
        <dbReference type="ARBA" id="ARBA00023136"/>
    </source>
</evidence>
<dbReference type="CDD" id="cd06158">
    <property type="entry name" value="S2P-M50_like_1"/>
    <property type="match status" value="1"/>
</dbReference>
<feature type="transmembrane region" description="Helical" evidence="13">
    <location>
        <begin position="134"/>
        <end position="156"/>
    </location>
</feature>
<dbReference type="GO" id="GO:0005886">
    <property type="term" value="C:plasma membrane"/>
    <property type="evidence" value="ECO:0007669"/>
    <property type="project" value="UniProtKB-SubCell"/>
</dbReference>
<name>A0A371PMM9_9BACL</name>
<dbReference type="AlphaFoldDB" id="A0A371PMM9"/>
<evidence type="ECO:0000256" key="2">
    <source>
        <dbReference type="ARBA" id="ARBA00004651"/>
    </source>
</evidence>
<comment type="cofactor">
    <cofactor evidence="1">
        <name>Zn(2+)</name>
        <dbReference type="ChEBI" id="CHEBI:29105"/>
    </cofactor>
</comment>
<evidence type="ECO:0000256" key="11">
    <source>
        <dbReference type="ARBA" id="ARBA00023049"/>
    </source>
</evidence>
<evidence type="ECO:0000256" key="3">
    <source>
        <dbReference type="ARBA" id="ARBA00007931"/>
    </source>
</evidence>
<dbReference type="GO" id="GO:0006508">
    <property type="term" value="P:proteolysis"/>
    <property type="evidence" value="ECO:0007669"/>
    <property type="project" value="UniProtKB-KW"/>
</dbReference>
<dbReference type="PANTHER" id="PTHR35864:SF1">
    <property type="entry name" value="ZINC METALLOPROTEASE YWHC-RELATED"/>
    <property type="match status" value="1"/>
</dbReference>
<keyword evidence="8" id="KW-0378">Hydrolase</keyword>
<reference evidence="15 16" key="1">
    <citation type="submission" date="2018-08" db="EMBL/GenBank/DDBJ databases">
        <title>Paenibacillus sp. M4BSY-1, whole genome shotgun sequence.</title>
        <authorList>
            <person name="Tuo L."/>
        </authorList>
    </citation>
    <scope>NUCLEOTIDE SEQUENCE [LARGE SCALE GENOMIC DNA]</scope>
    <source>
        <strain evidence="15 16">M4BSY-1</strain>
    </source>
</reference>
<gene>
    <name evidence="15" type="ORF">DX130_10610</name>
</gene>
<dbReference type="InterPro" id="IPR008915">
    <property type="entry name" value="Peptidase_M50"/>
</dbReference>
<keyword evidence="10 13" id="KW-1133">Transmembrane helix</keyword>
<dbReference type="RefSeq" id="WP_116045017.1">
    <property type="nucleotide sequence ID" value="NZ_QUBQ01000001.1"/>
</dbReference>
<keyword evidence="4" id="KW-1003">Cell membrane</keyword>
<comment type="subcellular location">
    <subcellularLocation>
        <location evidence="2">Cell membrane</location>
        <topology evidence="2">Multi-pass membrane protein</topology>
    </subcellularLocation>
</comment>
<dbReference type="Pfam" id="PF02163">
    <property type="entry name" value="Peptidase_M50"/>
    <property type="match status" value="1"/>
</dbReference>
<dbReference type="PANTHER" id="PTHR35864">
    <property type="entry name" value="ZINC METALLOPROTEASE MJ0611-RELATED"/>
    <property type="match status" value="1"/>
</dbReference>
<dbReference type="Proteomes" id="UP000261905">
    <property type="component" value="Unassembled WGS sequence"/>
</dbReference>
<organism evidence="15 16">
    <name type="scientific">Paenibacillus paeoniae</name>
    <dbReference type="NCBI Taxonomy" id="2292705"/>
    <lineage>
        <taxon>Bacteria</taxon>
        <taxon>Bacillati</taxon>
        <taxon>Bacillota</taxon>
        <taxon>Bacilli</taxon>
        <taxon>Bacillales</taxon>
        <taxon>Paenibacillaceae</taxon>
        <taxon>Paenibacillus</taxon>
    </lineage>
</organism>
<evidence type="ECO:0000256" key="5">
    <source>
        <dbReference type="ARBA" id="ARBA00022670"/>
    </source>
</evidence>
<evidence type="ECO:0000259" key="14">
    <source>
        <dbReference type="Pfam" id="PF02163"/>
    </source>
</evidence>
<evidence type="ECO:0000256" key="7">
    <source>
        <dbReference type="ARBA" id="ARBA00022723"/>
    </source>
</evidence>
<evidence type="ECO:0000256" key="8">
    <source>
        <dbReference type="ARBA" id="ARBA00022801"/>
    </source>
</evidence>
<evidence type="ECO:0000256" key="1">
    <source>
        <dbReference type="ARBA" id="ARBA00001947"/>
    </source>
</evidence>
<evidence type="ECO:0000313" key="16">
    <source>
        <dbReference type="Proteomes" id="UP000261905"/>
    </source>
</evidence>
<feature type="domain" description="Peptidase M50" evidence="14">
    <location>
        <begin position="15"/>
        <end position="186"/>
    </location>
</feature>
<keyword evidence="7" id="KW-0479">Metal-binding</keyword>
<proteinExistence type="inferred from homology"/>
<keyword evidence="12 13" id="KW-0472">Membrane</keyword>
<sequence length="240" mass="27640">MDRFLWFPLEDLPFIVIVLMIVFTVHEFAHAYSAYKFGDDTAYREGRVSLNPMVHLDLLGSILLLVAGFGWAKPVPVNTSKFKNRRLMSIIVSAVGPLSNLLMAFVGMLIFYILHETGVLYSASHGVYMALVHFFWYLIIINLLLFVFNFIPLPPLDGYRIVAELLPLRIRYKIEQNMHWAMIIFLLFVFIPPLRAVTLDPILSLQGPIFLGLINFFDSIFSPLNWYDIAMDFSGQNMLR</sequence>
<evidence type="ECO:0000256" key="6">
    <source>
        <dbReference type="ARBA" id="ARBA00022692"/>
    </source>
</evidence>
<evidence type="ECO:0000256" key="10">
    <source>
        <dbReference type="ARBA" id="ARBA00022989"/>
    </source>
</evidence>
<dbReference type="InterPro" id="IPR052348">
    <property type="entry name" value="Metallopeptidase_M50B"/>
</dbReference>
<dbReference type="GO" id="GO:0046872">
    <property type="term" value="F:metal ion binding"/>
    <property type="evidence" value="ECO:0007669"/>
    <property type="project" value="UniProtKB-KW"/>
</dbReference>
<feature type="transmembrane region" description="Helical" evidence="13">
    <location>
        <begin position="209"/>
        <end position="230"/>
    </location>
</feature>
<evidence type="ECO:0000256" key="9">
    <source>
        <dbReference type="ARBA" id="ARBA00022833"/>
    </source>
</evidence>